<dbReference type="GO" id="GO:0004842">
    <property type="term" value="F:ubiquitin-protein transferase activity"/>
    <property type="evidence" value="ECO:0007669"/>
    <property type="project" value="InterPro"/>
</dbReference>
<dbReference type="GO" id="GO:0016567">
    <property type="term" value="P:protein ubiquitination"/>
    <property type="evidence" value="ECO:0007669"/>
    <property type="project" value="InterPro"/>
</dbReference>
<protein>
    <recommendedName>
        <fullName evidence="2">U-box domain-containing protein</fullName>
    </recommendedName>
</protein>
<evidence type="ECO:0000259" key="2">
    <source>
        <dbReference type="PROSITE" id="PS51698"/>
    </source>
</evidence>
<dbReference type="EMBL" id="JALJOV010000009">
    <property type="protein sequence ID" value="KAK9868882.1"/>
    <property type="molecule type" value="Genomic_DNA"/>
</dbReference>
<dbReference type="InterPro" id="IPR003613">
    <property type="entry name" value="Ubox_domain"/>
</dbReference>
<feature type="compositionally biased region" description="Low complexity" evidence="1">
    <location>
        <begin position="93"/>
        <end position="106"/>
    </location>
</feature>
<sequence>MLVLTRLEGPVLDRVRAPSSGKVRPIWVPSTPRFIESSWARVLPSEDSPWGDPNRAAASSPRQTSLWCTALGPFGTDILHLLMATSQQMPTPFRSASVARASSSFSPGPSGKLDDVQQPDEDPVFDTPSDLVCPITHEIFRDPVITAAGQVYERDSIMVFLQKHNTDPVTRMPLAGKTLTPIYILRSRARDFREQTARTCVSRACTPGCREPVKYVRRAAELCGSLDVEVQGMTAECIHHQAELLLKCIACWSNNQDEPEDEAATFEKLAAFVDQQPDLGWGQLIDIVQEAGLGEDFTTRLCEQLLKASPGGSNPQDWQRQREVLLKYIQVTSHRMRTTQMEGDARLLQLEDRFVEDLSPEKENSSSQSNLDAGMQQIIQIRRKLILLRTCLTCNNHEATLCD</sequence>
<reference evidence="3 4" key="1">
    <citation type="journal article" date="2024" name="Nat. Commun.">
        <title>Phylogenomics reveals the evolutionary origins of lichenization in chlorophyte algae.</title>
        <authorList>
            <person name="Puginier C."/>
            <person name="Libourel C."/>
            <person name="Otte J."/>
            <person name="Skaloud P."/>
            <person name="Haon M."/>
            <person name="Grisel S."/>
            <person name="Petersen M."/>
            <person name="Berrin J.G."/>
            <person name="Delaux P.M."/>
            <person name="Dal Grande F."/>
            <person name="Keller J."/>
        </authorList>
    </citation>
    <scope>NUCLEOTIDE SEQUENCE [LARGE SCALE GENOMIC DNA]</scope>
    <source>
        <strain evidence="3 4">SAG 2523</strain>
    </source>
</reference>
<dbReference type="InterPro" id="IPR013083">
    <property type="entry name" value="Znf_RING/FYVE/PHD"/>
</dbReference>
<dbReference type="PANTHER" id="PTHR46573:SF2">
    <property type="entry name" value="U-BOX DOMAIN-CONTAINING PROTEIN"/>
    <property type="match status" value="1"/>
</dbReference>
<dbReference type="Pfam" id="PF04564">
    <property type="entry name" value="U-box"/>
    <property type="match status" value="1"/>
</dbReference>
<name>A0AAW1TKJ5_9CHLO</name>
<accession>A0AAW1TKJ5</accession>
<evidence type="ECO:0000313" key="3">
    <source>
        <dbReference type="EMBL" id="KAK9868882.1"/>
    </source>
</evidence>
<proteinExistence type="predicted"/>
<feature type="region of interest" description="Disordered" evidence="1">
    <location>
        <begin position="93"/>
        <end position="118"/>
    </location>
</feature>
<comment type="caution">
    <text evidence="3">The sequence shown here is derived from an EMBL/GenBank/DDBJ whole genome shotgun (WGS) entry which is preliminary data.</text>
</comment>
<dbReference type="Proteomes" id="UP001485043">
    <property type="component" value="Unassembled WGS sequence"/>
</dbReference>
<dbReference type="SMART" id="SM00504">
    <property type="entry name" value="Ubox"/>
    <property type="match status" value="1"/>
</dbReference>
<dbReference type="InterPro" id="IPR052085">
    <property type="entry name" value="WD-SAM-U-box"/>
</dbReference>
<dbReference type="PROSITE" id="PS51698">
    <property type="entry name" value="U_BOX"/>
    <property type="match status" value="1"/>
</dbReference>
<dbReference type="Gene3D" id="3.30.40.10">
    <property type="entry name" value="Zinc/RING finger domain, C3HC4 (zinc finger)"/>
    <property type="match status" value="1"/>
</dbReference>
<evidence type="ECO:0000256" key="1">
    <source>
        <dbReference type="SAM" id="MobiDB-lite"/>
    </source>
</evidence>
<organism evidence="3 4">
    <name type="scientific">Apatococcus fuscideae</name>
    <dbReference type="NCBI Taxonomy" id="2026836"/>
    <lineage>
        <taxon>Eukaryota</taxon>
        <taxon>Viridiplantae</taxon>
        <taxon>Chlorophyta</taxon>
        <taxon>core chlorophytes</taxon>
        <taxon>Trebouxiophyceae</taxon>
        <taxon>Chlorellales</taxon>
        <taxon>Chlorellaceae</taxon>
        <taxon>Apatococcus</taxon>
    </lineage>
</organism>
<dbReference type="CDD" id="cd16655">
    <property type="entry name" value="RING-Ubox_WDSUB1-like"/>
    <property type="match status" value="1"/>
</dbReference>
<gene>
    <name evidence="3" type="ORF">WJX84_011105</name>
</gene>
<dbReference type="AlphaFoldDB" id="A0AAW1TKJ5"/>
<evidence type="ECO:0000313" key="4">
    <source>
        <dbReference type="Proteomes" id="UP001485043"/>
    </source>
</evidence>
<keyword evidence="4" id="KW-1185">Reference proteome</keyword>
<dbReference type="PANTHER" id="PTHR46573">
    <property type="entry name" value="WD REPEAT, SAM AND U-BOX DOMAIN-CONTAINING PROTEIN 1"/>
    <property type="match status" value="1"/>
</dbReference>
<dbReference type="SUPFAM" id="SSF57850">
    <property type="entry name" value="RING/U-box"/>
    <property type="match status" value="1"/>
</dbReference>
<feature type="domain" description="U-box" evidence="2">
    <location>
        <begin position="126"/>
        <end position="199"/>
    </location>
</feature>